<evidence type="ECO:0000313" key="4">
    <source>
        <dbReference type="Proteomes" id="UP001302126"/>
    </source>
</evidence>
<feature type="non-terminal residue" evidence="3">
    <location>
        <position position="148"/>
    </location>
</feature>
<evidence type="ECO:0000256" key="1">
    <source>
        <dbReference type="ARBA" id="ARBA00022737"/>
    </source>
</evidence>
<reference evidence="3" key="2">
    <citation type="submission" date="2023-05" db="EMBL/GenBank/DDBJ databases">
        <authorList>
            <consortium name="Lawrence Berkeley National Laboratory"/>
            <person name="Steindorff A."/>
            <person name="Hensen N."/>
            <person name="Bonometti L."/>
            <person name="Westerberg I."/>
            <person name="Brannstrom I.O."/>
            <person name="Guillou S."/>
            <person name="Cros-Aarteil S."/>
            <person name="Calhoun S."/>
            <person name="Haridas S."/>
            <person name="Kuo A."/>
            <person name="Mondo S."/>
            <person name="Pangilinan J."/>
            <person name="Riley R."/>
            <person name="Labutti K."/>
            <person name="Andreopoulos B."/>
            <person name="Lipzen A."/>
            <person name="Chen C."/>
            <person name="Yanf M."/>
            <person name="Daum C."/>
            <person name="Ng V."/>
            <person name="Clum A."/>
            <person name="Ohm R."/>
            <person name="Martin F."/>
            <person name="Silar P."/>
            <person name="Natvig D."/>
            <person name="Lalanne C."/>
            <person name="Gautier V."/>
            <person name="Ament-Velasquez S.L."/>
            <person name="Kruys A."/>
            <person name="Hutchinson M.I."/>
            <person name="Powell A.J."/>
            <person name="Barry K."/>
            <person name="Miller A.N."/>
            <person name="Grigoriev I.V."/>
            <person name="Debuchy R."/>
            <person name="Gladieux P."/>
            <person name="Thoren M.H."/>
            <person name="Johannesson H."/>
        </authorList>
    </citation>
    <scope>NUCLEOTIDE SEQUENCE</scope>
    <source>
        <strain evidence="3">PSN309</strain>
    </source>
</reference>
<keyword evidence="2" id="KW-0040">ANK repeat</keyword>
<evidence type="ECO:0008006" key="5">
    <source>
        <dbReference type="Google" id="ProtNLM"/>
    </source>
</evidence>
<dbReference type="InterPro" id="IPR002110">
    <property type="entry name" value="Ankyrin_rpt"/>
</dbReference>
<dbReference type="Proteomes" id="UP001302126">
    <property type="component" value="Unassembled WGS sequence"/>
</dbReference>
<dbReference type="Pfam" id="PF00023">
    <property type="entry name" value="Ank"/>
    <property type="match status" value="1"/>
</dbReference>
<accession>A0AAN6WNA1</accession>
<protein>
    <recommendedName>
        <fullName evidence="5">Ankyrin</fullName>
    </recommendedName>
</protein>
<sequence>LHLAASYATDSKIWTKLHSIILSCGNAGNDLGETRLHRAAAMSNITALRHIIDRIWESESIRHKLNAPDRRGRTPLWHVACTVADDALVVNELVDVGALLTADDSGVTPVHIAAAHDNNVRTLKVLVQRLNAHNLPAGRTSLLPSHMA</sequence>
<evidence type="ECO:0000313" key="3">
    <source>
        <dbReference type="EMBL" id="KAK4183287.1"/>
    </source>
</evidence>
<organism evidence="3 4">
    <name type="scientific">Podospora australis</name>
    <dbReference type="NCBI Taxonomy" id="1536484"/>
    <lineage>
        <taxon>Eukaryota</taxon>
        <taxon>Fungi</taxon>
        <taxon>Dikarya</taxon>
        <taxon>Ascomycota</taxon>
        <taxon>Pezizomycotina</taxon>
        <taxon>Sordariomycetes</taxon>
        <taxon>Sordariomycetidae</taxon>
        <taxon>Sordariales</taxon>
        <taxon>Podosporaceae</taxon>
        <taxon>Podospora</taxon>
    </lineage>
</organism>
<comment type="caution">
    <text evidence="3">The sequence shown here is derived from an EMBL/GenBank/DDBJ whole genome shotgun (WGS) entry which is preliminary data.</text>
</comment>
<gene>
    <name evidence="3" type="ORF">QBC35DRAFT_349232</name>
</gene>
<dbReference type="EMBL" id="MU864560">
    <property type="protein sequence ID" value="KAK4183287.1"/>
    <property type="molecule type" value="Genomic_DNA"/>
</dbReference>
<dbReference type="Gene3D" id="1.25.40.20">
    <property type="entry name" value="Ankyrin repeat-containing domain"/>
    <property type="match status" value="1"/>
</dbReference>
<name>A0AAN6WNA1_9PEZI</name>
<dbReference type="PANTHER" id="PTHR24198:SF165">
    <property type="entry name" value="ANKYRIN REPEAT-CONTAINING PROTEIN-RELATED"/>
    <property type="match status" value="1"/>
</dbReference>
<dbReference type="AlphaFoldDB" id="A0AAN6WNA1"/>
<proteinExistence type="predicted"/>
<keyword evidence="4" id="KW-1185">Reference proteome</keyword>
<dbReference type="SUPFAM" id="SSF48403">
    <property type="entry name" value="Ankyrin repeat"/>
    <property type="match status" value="1"/>
</dbReference>
<reference evidence="3" key="1">
    <citation type="journal article" date="2023" name="Mol. Phylogenet. Evol.">
        <title>Genome-scale phylogeny and comparative genomics of the fungal order Sordariales.</title>
        <authorList>
            <person name="Hensen N."/>
            <person name="Bonometti L."/>
            <person name="Westerberg I."/>
            <person name="Brannstrom I.O."/>
            <person name="Guillou S."/>
            <person name="Cros-Aarteil S."/>
            <person name="Calhoun S."/>
            <person name="Haridas S."/>
            <person name="Kuo A."/>
            <person name="Mondo S."/>
            <person name="Pangilinan J."/>
            <person name="Riley R."/>
            <person name="LaButti K."/>
            <person name="Andreopoulos B."/>
            <person name="Lipzen A."/>
            <person name="Chen C."/>
            <person name="Yan M."/>
            <person name="Daum C."/>
            <person name="Ng V."/>
            <person name="Clum A."/>
            <person name="Steindorff A."/>
            <person name="Ohm R.A."/>
            <person name="Martin F."/>
            <person name="Silar P."/>
            <person name="Natvig D.O."/>
            <person name="Lalanne C."/>
            <person name="Gautier V."/>
            <person name="Ament-Velasquez S.L."/>
            <person name="Kruys A."/>
            <person name="Hutchinson M.I."/>
            <person name="Powell A.J."/>
            <person name="Barry K."/>
            <person name="Miller A.N."/>
            <person name="Grigoriev I.V."/>
            <person name="Debuchy R."/>
            <person name="Gladieux P."/>
            <person name="Hiltunen Thoren M."/>
            <person name="Johannesson H."/>
        </authorList>
    </citation>
    <scope>NUCLEOTIDE SEQUENCE</scope>
    <source>
        <strain evidence="3">PSN309</strain>
    </source>
</reference>
<evidence type="ECO:0000256" key="2">
    <source>
        <dbReference type="ARBA" id="ARBA00023043"/>
    </source>
</evidence>
<dbReference type="PANTHER" id="PTHR24198">
    <property type="entry name" value="ANKYRIN REPEAT AND PROTEIN KINASE DOMAIN-CONTAINING PROTEIN"/>
    <property type="match status" value="1"/>
</dbReference>
<keyword evidence="1" id="KW-0677">Repeat</keyword>
<feature type="non-terminal residue" evidence="3">
    <location>
        <position position="1"/>
    </location>
</feature>
<dbReference type="InterPro" id="IPR036770">
    <property type="entry name" value="Ankyrin_rpt-contain_sf"/>
</dbReference>
<dbReference type="SMART" id="SM00248">
    <property type="entry name" value="ANK"/>
    <property type="match status" value="3"/>
</dbReference>